<evidence type="ECO:0000313" key="4">
    <source>
        <dbReference type="Proteomes" id="UP000823858"/>
    </source>
</evidence>
<sequence length="203" mass="22561">MALEHAIMVSLAERPGTGYELGGQFSTSLGHFWPATRQQIYRTLSRLQEDGYVTCCDVPQDGRPDKKIYTLAPAGRQALHDWIAEPSSLMKLRDDLAVKLRGAEHGDPDDVLADVRRHRDLHVEQLSLYHHYAATQFPDAVDSPDAAASPLTGRRLHQYLVLRGGIRVEEGFIAWCDEVLAALEPARASATDRPRPTQTPTTP</sequence>
<protein>
    <submittedName>
        <fullName evidence="3">PadR family transcriptional regulator</fullName>
    </submittedName>
</protein>
<feature type="domain" description="Transcription regulator PadR C-terminal" evidence="2">
    <location>
        <begin position="92"/>
        <end position="184"/>
    </location>
</feature>
<gene>
    <name evidence="3" type="ORF">H9751_06530</name>
</gene>
<dbReference type="PANTHER" id="PTHR43252">
    <property type="entry name" value="TRANSCRIPTIONAL REGULATOR YQJI"/>
    <property type="match status" value="1"/>
</dbReference>
<dbReference type="InterPro" id="IPR018309">
    <property type="entry name" value="Tscrpt_reg_PadR_C"/>
</dbReference>
<dbReference type="Pfam" id="PF03551">
    <property type="entry name" value="PadR"/>
    <property type="match status" value="1"/>
</dbReference>
<dbReference type="Proteomes" id="UP000823858">
    <property type="component" value="Unassembled WGS sequence"/>
</dbReference>
<dbReference type="AlphaFoldDB" id="A0A9D2TQM4"/>
<dbReference type="PANTHER" id="PTHR43252:SF4">
    <property type="entry name" value="TRANSCRIPTIONAL REGULATORY PROTEIN"/>
    <property type="match status" value="1"/>
</dbReference>
<dbReference type="EMBL" id="DWVP01000014">
    <property type="protein sequence ID" value="HJC85184.1"/>
    <property type="molecule type" value="Genomic_DNA"/>
</dbReference>
<evidence type="ECO:0000313" key="3">
    <source>
        <dbReference type="EMBL" id="HJC85184.1"/>
    </source>
</evidence>
<dbReference type="InterPro" id="IPR036388">
    <property type="entry name" value="WH-like_DNA-bd_sf"/>
</dbReference>
<proteinExistence type="predicted"/>
<dbReference type="Pfam" id="PF10400">
    <property type="entry name" value="Vir_act_alpha_C"/>
    <property type="match status" value="1"/>
</dbReference>
<dbReference type="Gene3D" id="1.10.10.10">
    <property type="entry name" value="Winged helix-like DNA-binding domain superfamily/Winged helix DNA-binding domain"/>
    <property type="match status" value="1"/>
</dbReference>
<accession>A0A9D2TQM4</accession>
<evidence type="ECO:0000259" key="2">
    <source>
        <dbReference type="Pfam" id="PF10400"/>
    </source>
</evidence>
<comment type="caution">
    <text evidence="3">The sequence shown here is derived from an EMBL/GenBank/DDBJ whole genome shotgun (WGS) entry which is preliminary data.</text>
</comment>
<reference evidence="3" key="1">
    <citation type="journal article" date="2021" name="PeerJ">
        <title>Extensive microbial diversity within the chicken gut microbiome revealed by metagenomics and culture.</title>
        <authorList>
            <person name="Gilroy R."/>
            <person name="Ravi A."/>
            <person name="Getino M."/>
            <person name="Pursley I."/>
            <person name="Horton D.L."/>
            <person name="Alikhan N.F."/>
            <person name="Baker D."/>
            <person name="Gharbi K."/>
            <person name="Hall N."/>
            <person name="Watson M."/>
            <person name="Adriaenssens E.M."/>
            <person name="Foster-Nyarko E."/>
            <person name="Jarju S."/>
            <person name="Secka A."/>
            <person name="Antonio M."/>
            <person name="Oren A."/>
            <person name="Chaudhuri R.R."/>
            <person name="La Ragione R."/>
            <person name="Hildebrand F."/>
            <person name="Pallen M.J."/>
        </authorList>
    </citation>
    <scope>NUCLEOTIDE SEQUENCE</scope>
    <source>
        <strain evidence="3">ChiHjej13B12-4958</strain>
    </source>
</reference>
<reference evidence="3" key="2">
    <citation type="submission" date="2021-04" db="EMBL/GenBank/DDBJ databases">
        <authorList>
            <person name="Gilroy R."/>
        </authorList>
    </citation>
    <scope>NUCLEOTIDE SEQUENCE</scope>
    <source>
        <strain evidence="3">ChiHjej13B12-4958</strain>
    </source>
</reference>
<evidence type="ECO:0000259" key="1">
    <source>
        <dbReference type="Pfam" id="PF03551"/>
    </source>
</evidence>
<dbReference type="SUPFAM" id="SSF46785">
    <property type="entry name" value="Winged helix' DNA-binding domain"/>
    <property type="match status" value="1"/>
</dbReference>
<dbReference type="Gene3D" id="6.10.140.190">
    <property type="match status" value="1"/>
</dbReference>
<dbReference type="InterPro" id="IPR036390">
    <property type="entry name" value="WH_DNA-bd_sf"/>
</dbReference>
<organism evidence="3 4">
    <name type="scientific">Candidatus Corynebacterium faecigallinarum</name>
    <dbReference type="NCBI Taxonomy" id="2838528"/>
    <lineage>
        <taxon>Bacteria</taxon>
        <taxon>Bacillati</taxon>
        <taxon>Actinomycetota</taxon>
        <taxon>Actinomycetes</taxon>
        <taxon>Mycobacteriales</taxon>
        <taxon>Corynebacteriaceae</taxon>
        <taxon>Corynebacterium</taxon>
    </lineage>
</organism>
<dbReference type="InterPro" id="IPR005149">
    <property type="entry name" value="Tscrpt_reg_PadR_N"/>
</dbReference>
<feature type="domain" description="Transcription regulator PadR N-terminal" evidence="1">
    <location>
        <begin position="8"/>
        <end position="80"/>
    </location>
</feature>
<name>A0A9D2TQM4_9CORY</name>